<comment type="caution">
    <text evidence="1">The sequence shown here is derived from an EMBL/GenBank/DDBJ whole genome shotgun (WGS) entry which is preliminary data.</text>
</comment>
<gene>
    <name evidence="1" type="ORF">EPI10_019932</name>
</gene>
<keyword evidence="2" id="KW-1185">Reference proteome</keyword>
<evidence type="ECO:0000313" key="2">
    <source>
        <dbReference type="Proteomes" id="UP000325315"/>
    </source>
</evidence>
<organism evidence="1 2">
    <name type="scientific">Gossypium australe</name>
    <dbReference type="NCBI Taxonomy" id="47621"/>
    <lineage>
        <taxon>Eukaryota</taxon>
        <taxon>Viridiplantae</taxon>
        <taxon>Streptophyta</taxon>
        <taxon>Embryophyta</taxon>
        <taxon>Tracheophyta</taxon>
        <taxon>Spermatophyta</taxon>
        <taxon>Magnoliopsida</taxon>
        <taxon>eudicotyledons</taxon>
        <taxon>Gunneridae</taxon>
        <taxon>Pentapetalae</taxon>
        <taxon>rosids</taxon>
        <taxon>malvids</taxon>
        <taxon>Malvales</taxon>
        <taxon>Malvaceae</taxon>
        <taxon>Malvoideae</taxon>
        <taxon>Gossypium</taxon>
    </lineage>
</organism>
<dbReference type="EMBL" id="SMMG02000003">
    <property type="protein sequence ID" value="KAA3479421.1"/>
    <property type="molecule type" value="Genomic_DNA"/>
</dbReference>
<dbReference type="AlphaFoldDB" id="A0A5B6WCE7"/>
<proteinExistence type="predicted"/>
<dbReference type="Proteomes" id="UP000325315">
    <property type="component" value="Unassembled WGS sequence"/>
</dbReference>
<protein>
    <submittedName>
        <fullName evidence="1">Putative Transposon TX1</fullName>
    </submittedName>
</protein>
<accession>A0A5B6WCE7</accession>
<sequence length="178" mass="21001">MVLLLLNDFNAILSPNEKIEGRPIVFELLTVSKTLDSRVRNLLREGGQTKQVLAHRIGKVQVALDRKYSRFLLELELELRVEYEKTLDDEESLWRQKSGVEWIQQGDRNTKYFHTKILRRRKFNKIFALKVDGEWCFDDGVLQREMILFSKTLYSLNDQRHVLFPLHGLFPRIDSVGL</sequence>
<dbReference type="OrthoDB" id="1002598at2759"/>
<evidence type="ECO:0000313" key="1">
    <source>
        <dbReference type="EMBL" id="KAA3479421.1"/>
    </source>
</evidence>
<name>A0A5B6WCE7_9ROSI</name>
<reference evidence="2" key="1">
    <citation type="journal article" date="2019" name="Plant Biotechnol. J.">
        <title>Genome sequencing of the Australian wild diploid species Gossypium australe highlights disease resistance and delayed gland morphogenesis.</title>
        <authorList>
            <person name="Cai Y."/>
            <person name="Cai X."/>
            <person name="Wang Q."/>
            <person name="Wang P."/>
            <person name="Zhang Y."/>
            <person name="Cai C."/>
            <person name="Xu Y."/>
            <person name="Wang K."/>
            <person name="Zhou Z."/>
            <person name="Wang C."/>
            <person name="Geng S."/>
            <person name="Li B."/>
            <person name="Dong Q."/>
            <person name="Hou Y."/>
            <person name="Wang H."/>
            <person name="Ai P."/>
            <person name="Liu Z."/>
            <person name="Yi F."/>
            <person name="Sun M."/>
            <person name="An G."/>
            <person name="Cheng J."/>
            <person name="Zhang Y."/>
            <person name="Shi Q."/>
            <person name="Xie Y."/>
            <person name="Shi X."/>
            <person name="Chang Y."/>
            <person name="Huang F."/>
            <person name="Chen Y."/>
            <person name="Hong S."/>
            <person name="Mi L."/>
            <person name="Sun Q."/>
            <person name="Zhang L."/>
            <person name="Zhou B."/>
            <person name="Peng R."/>
            <person name="Zhang X."/>
            <person name="Liu F."/>
        </authorList>
    </citation>
    <scope>NUCLEOTIDE SEQUENCE [LARGE SCALE GENOMIC DNA]</scope>
    <source>
        <strain evidence="2">cv. PA1801</strain>
    </source>
</reference>